<dbReference type="GO" id="GO:0015074">
    <property type="term" value="P:DNA integration"/>
    <property type="evidence" value="ECO:0007669"/>
    <property type="project" value="InterPro"/>
</dbReference>
<comment type="caution">
    <text evidence="2">The sequence shown here is derived from an EMBL/GenBank/DDBJ whole genome shotgun (WGS) entry which is preliminary data.</text>
</comment>
<evidence type="ECO:0000313" key="3">
    <source>
        <dbReference type="Proteomes" id="UP001454036"/>
    </source>
</evidence>
<keyword evidence="3" id="KW-1185">Reference proteome</keyword>
<dbReference type="InterPro" id="IPR012337">
    <property type="entry name" value="RNaseH-like_sf"/>
</dbReference>
<dbReference type="EMBL" id="BAABME010001200">
    <property type="protein sequence ID" value="GAA0148200.1"/>
    <property type="molecule type" value="Genomic_DNA"/>
</dbReference>
<dbReference type="PANTHER" id="PTHR48475:SF2">
    <property type="entry name" value="RIBONUCLEASE H"/>
    <property type="match status" value="1"/>
</dbReference>
<reference evidence="2 3" key="1">
    <citation type="submission" date="2024-01" db="EMBL/GenBank/DDBJ databases">
        <title>The complete chloroplast genome sequence of Lithospermum erythrorhizon: insights into the phylogenetic relationship among Boraginaceae species and the maternal lineages of purple gromwells.</title>
        <authorList>
            <person name="Okada T."/>
            <person name="Watanabe K."/>
        </authorList>
    </citation>
    <scope>NUCLEOTIDE SEQUENCE [LARGE SCALE GENOMIC DNA]</scope>
</reference>
<dbReference type="InterPro" id="IPR036397">
    <property type="entry name" value="RNaseH_sf"/>
</dbReference>
<gene>
    <name evidence="2" type="ORF">LIER_07713</name>
</gene>
<dbReference type="PANTHER" id="PTHR48475">
    <property type="entry name" value="RIBONUCLEASE H"/>
    <property type="match status" value="1"/>
</dbReference>
<dbReference type="AlphaFoldDB" id="A0AAV3P9U2"/>
<dbReference type="GO" id="GO:0003676">
    <property type="term" value="F:nucleic acid binding"/>
    <property type="evidence" value="ECO:0007669"/>
    <property type="project" value="InterPro"/>
</dbReference>
<dbReference type="Gene3D" id="3.30.420.10">
    <property type="entry name" value="Ribonuclease H-like superfamily/Ribonuclease H"/>
    <property type="match status" value="1"/>
</dbReference>
<name>A0AAV3P9U2_LITER</name>
<dbReference type="SUPFAM" id="SSF53098">
    <property type="entry name" value="Ribonuclease H-like"/>
    <property type="match status" value="1"/>
</dbReference>
<sequence length="269" mass="30274">MRCHAKAVQISQGFKRVIFEHIPRAENERIVRLSMLATTYYSELPEGVYIEICEQPAYKEEAVKSVVGSDTMDWRNPITKYLTEGIPPSDGLEAEKDATAYVKKCDACQRIGNAPQLPTSSLTLVVSPIPFAMWGIDLVGNYLEPKEELSSLLWQLIISSNNGPQFEGQVLADFCEKFGIEHRFAPVYYPQANGQVEVMNRIIFKGIKKNILQSSKGRGSWIEELPTVCWSLRATPNQATVEAPFSLVYGTERFYLQKLGLKRKVMTSG</sequence>
<organism evidence="2 3">
    <name type="scientific">Lithospermum erythrorhizon</name>
    <name type="common">Purple gromwell</name>
    <name type="synonym">Lithospermum officinale var. erythrorhizon</name>
    <dbReference type="NCBI Taxonomy" id="34254"/>
    <lineage>
        <taxon>Eukaryota</taxon>
        <taxon>Viridiplantae</taxon>
        <taxon>Streptophyta</taxon>
        <taxon>Embryophyta</taxon>
        <taxon>Tracheophyta</taxon>
        <taxon>Spermatophyta</taxon>
        <taxon>Magnoliopsida</taxon>
        <taxon>eudicotyledons</taxon>
        <taxon>Gunneridae</taxon>
        <taxon>Pentapetalae</taxon>
        <taxon>asterids</taxon>
        <taxon>lamiids</taxon>
        <taxon>Boraginales</taxon>
        <taxon>Boraginaceae</taxon>
        <taxon>Boraginoideae</taxon>
        <taxon>Lithospermeae</taxon>
        <taxon>Lithospermum</taxon>
    </lineage>
</organism>
<evidence type="ECO:0000313" key="2">
    <source>
        <dbReference type="EMBL" id="GAA0148200.1"/>
    </source>
</evidence>
<dbReference type="PROSITE" id="PS50994">
    <property type="entry name" value="INTEGRASE"/>
    <property type="match status" value="1"/>
</dbReference>
<proteinExistence type="predicted"/>
<dbReference type="Proteomes" id="UP001454036">
    <property type="component" value="Unassembled WGS sequence"/>
</dbReference>
<evidence type="ECO:0000259" key="1">
    <source>
        <dbReference type="PROSITE" id="PS50994"/>
    </source>
</evidence>
<protein>
    <recommendedName>
        <fullName evidence="1">Integrase catalytic domain-containing protein</fullName>
    </recommendedName>
</protein>
<dbReference type="InterPro" id="IPR001584">
    <property type="entry name" value="Integrase_cat-core"/>
</dbReference>
<feature type="domain" description="Integrase catalytic" evidence="1">
    <location>
        <begin position="157"/>
        <end position="252"/>
    </location>
</feature>
<accession>A0AAV3P9U2</accession>